<organism evidence="1 2">
    <name type="scientific">Actinoplanes auranticolor</name>
    <dbReference type="NCBI Taxonomy" id="47988"/>
    <lineage>
        <taxon>Bacteria</taxon>
        <taxon>Bacillati</taxon>
        <taxon>Actinomycetota</taxon>
        <taxon>Actinomycetes</taxon>
        <taxon>Micromonosporales</taxon>
        <taxon>Micromonosporaceae</taxon>
        <taxon>Actinoplanes</taxon>
    </lineage>
</organism>
<reference evidence="1" key="1">
    <citation type="submission" date="2021-03" db="EMBL/GenBank/DDBJ databases">
        <title>Whole genome shotgun sequence of Actinoplanes auranticolor NBRC 12245.</title>
        <authorList>
            <person name="Komaki H."/>
            <person name="Tamura T."/>
        </authorList>
    </citation>
    <scope>NUCLEOTIDE SEQUENCE</scope>
    <source>
        <strain evidence="1">NBRC 12245</strain>
    </source>
</reference>
<gene>
    <name evidence="1" type="ORF">Aau02nite_75550</name>
</gene>
<name>A0A919SS55_9ACTN</name>
<evidence type="ECO:0000313" key="1">
    <source>
        <dbReference type="EMBL" id="GIM77360.1"/>
    </source>
</evidence>
<dbReference type="AlphaFoldDB" id="A0A919SS55"/>
<evidence type="ECO:0000313" key="2">
    <source>
        <dbReference type="Proteomes" id="UP000681340"/>
    </source>
</evidence>
<dbReference type="Proteomes" id="UP000681340">
    <property type="component" value="Unassembled WGS sequence"/>
</dbReference>
<dbReference type="EMBL" id="BOQL01000066">
    <property type="protein sequence ID" value="GIM77360.1"/>
    <property type="molecule type" value="Genomic_DNA"/>
</dbReference>
<dbReference type="InterPro" id="IPR047715">
    <property type="entry name" value="EboA_dom"/>
</dbReference>
<protein>
    <recommendedName>
        <fullName evidence="3">Sugar phosphate isomerase</fullName>
    </recommendedName>
</protein>
<proteinExistence type="predicted"/>
<keyword evidence="2" id="KW-1185">Reference proteome</keyword>
<comment type="caution">
    <text evidence="1">The sequence shown here is derived from an EMBL/GenBank/DDBJ whole genome shotgun (WGS) entry which is preliminary data.</text>
</comment>
<sequence>MTLDDLRAALAAVPGREWLDDALARVRTDPDTAGPLFARAERKLGREPLAGDGAWTAGRAARALLLAELADPQRIVTLYQQGDAAERLAVLAALPLLDIGDAGVPLLQDALRTNDARLVAAALGPYAAHLDAATWRQGVVKCVFMGIPLSAVDRLDDRADQELAGMLSALAQERAAAGRRMPDDATALLNRLTVADTSRKQA</sequence>
<evidence type="ECO:0008006" key="3">
    <source>
        <dbReference type="Google" id="ProtNLM"/>
    </source>
</evidence>
<accession>A0A919SS55</accession>
<dbReference type="RefSeq" id="WP_212993371.1">
    <property type="nucleotide sequence ID" value="NZ_BAABEA010000047.1"/>
</dbReference>
<dbReference type="NCBIfam" id="NF035938">
    <property type="entry name" value="EboA_domain"/>
    <property type="match status" value="1"/>
</dbReference>